<accession>A0A6G1FSE1</accession>
<keyword evidence="8" id="KW-1185">Reference proteome</keyword>
<reference evidence="7 9" key="1">
    <citation type="submission" date="2020-01" db="EMBL/GenBank/DDBJ databases">
        <authorList>
            <consortium name="DOE Joint Genome Institute"/>
            <person name="Haridas S."/>
            <person name="Albert R."/>
            <person name="Binder M."/>
            <person name="Bloem J."/>
            <person name="Labutti K."/>
            <person name="Salamov A."/>
            <person name="Andreopoulos B."/>
            <person name="Baker S.E."/>
            <person name="Barry K."/>
            <person name="Bills G."/>
            <person name="Bluhm B.H."/>
            <person name="Cannon C."/>
            <person name="Castanera R."/>
            <person name="Culley D.E."/>
            <person name="Daum C."/>
            <person name="Ezra D."/>
            <person name="Gonzalez J.B."/>
            <person name="Henrissat B."/>
            <person name="Kuo A."/>
            <person name="Liang C."/>
            <person name="Lipzen A."/>
            <person name="Lutzoni F."/>
            <person name="Magnuson J."/>
            <person name="Mondo S."/>
            <person name="Nolan M."/>
            <person name="Ohm R."/>
            <person name="Pangilinan J."/>
            <person name="Park H.-J."/>
            <person name="Ramirez L."/>
            <person name="Alfaro M."/>
            <person name="Sun H."/>
            <person name="Tritt A."/>
            <person name="Yoshinaga Y."/>
            <person name="Zwiers L.-H."/>
            <person name="Turgeon B.G."/>
            <person name="Goodwin S.B."/>
            <person name="Spatafora J.W."/>
            <person name="Crous P.W."/>
            <person name="Grigoriev I.V."/>
        </authorList>
    </citation>
    <scope>NUCLEOTIDE SEQUENCE</scope>
    <source>
        <strain evidence="7 9">CBS 781.70</strain>
    </source>
</reference>
<dbReference type="Proteomes" id="UP000504638">
    <property type="component" value="Unplaced"/>
</dbReference>
<gene>
    <name evidence="7 9" type="ORF">P152DRAFT_443497</name>
</gene>
<feature type="region of interest" description="Disordered" evidence="4">
    <location>
        <begin position="1"/>
        <end position="23"/>
    </location>
</feature>
<evidence type="ECO:0000313" key="8">
    <source>
        <dbReference type="Proteomes" id="UP000504638"/>
    </source>
</evidence>
<evidence type="ECO:0000259" key="6">
    <source>
        <dbReference type="Pfam" id="PF00135"/>
    </source>
</evidence>
<keyword evidence="5" id="KW-1133">Transmembrane helix</keyword>
<dbReference type="SUPFAM" id="SSF53474">
    <property type="entry name" value="alpha/beta-Hydrolases"/>
    <property type="match status" value="1"/>
</dbReference>
<dbReference type="EMBL" id="ML975181">
    <property type="protein sequence ID" value="KAF1808628.1"/>
    <property type="molecule type" value="Genomic_DNA"/>
</dbReference>
<dbReference type="PANTHER" id="PTHR43918">
    <property type="entry name" value="ACETYLCHOLINESTERASE"/>
    <property type="match status" value="1"/>
</dbReference>
<dbReference type="GO" id="GO:0052689">
    <property type="term" value="F:carboxylic ester hydrolase activity"/>
    <property type="evidence" value="ECO:0007669"/>
    <property type="project" value="TreeGrafter"/>
</dbReference>
<feature type="domain" description="Carboxylesterase type B" evidence="6">
    <location>
        <begin position="74"/>
        <end position="584"/>
    </location>
</feature>
<dbReference type="PROSITE" id="PS00122">
    <property type="entry name" value="CARBOXYLESTERASE_B_1"/>
    <property type="match status" value="1"/>
</dbReference>
<evidence type="ECO:0000256" key="3">
    <source>
        <dbReference type="RuleBase" id="RU361235"/>
    </source>
</evidence>
<dbReference type="InterPro" id="IPR050654">
    <property type="entry name" value="AChE-related_enzymes"/>
</dbReference>
<comment type="similarity">
    <text evidence="1 3">Belongs to the type-B carboxylesterase/lipase family.</text>
</comment>
<dbReference type="RefSeq" id="XP_033530259.1">
    <property type="nucleotide sequence ID" value="XM_033677777.1"/>
</dbReference>
<keyword evidence="2 3" id="KW-0378">Hydrolase</keyword>
<feature type="transmembrane region" description="Helical" evidence="5">
    <location>
        <begin position="42"/>
        <end position="66"/>
    </location>
</feature>
<evidence type="ECO:0000313" key="7">
    <source>
        <dbReference type="EMBL" id="KAF1808628.1"/>
    </source>
</evidence>
<dbReference type="GeneID" id="54418347"/>
<organism evidence="7">
    <name type="scientific">Eremomyces bilateralis CBS 781.70</name>
    <dbReference type="NCBI Taxonomy" id="1392243"/>
    <lineage>
        <taxon>Eukaryota</taxon>
        <taxon>Fungi</taxon>
        <taxon>Dikarya</taxon>
        <taxon>Ascomycota</taxon>
        <taxon>Pezizomycotina</taxon>
        <taxon>Dothideomycetes</taxon>
        <taxon>Dothideomycetes incertae sedis</taxon>
        <taxon>Eremomycetales</taxon>
        <taxon>Eremomycetaceae</taxon>
        <taxon>Eremomyces</taxon>
    </lineage>
</organism>
<reference evidence="9" key="3">
    <citation type="submission" date="2025-04" db="UniProtKB">
        <authorList>
            <consortium name="RefSeq"/>
        </authorList>
    </citation>
    <scope>IDENTIFICATION</scope>
    <source>
        <strain evidence="9">CBS 781.70</strain>
    </source>
</reference>
<evidence type="ECO:0000256" key="4">
    <source>
        <dbReference type="SAM" id="MobiDB-lite"/>
    </source>
</evidence>
<dbReference type="InterPro" id="IPR002018">
    <property type="entry name" value="CarbesteraseB"/>
</dbReference>
<name>A0A6G1FSE1_9PEZI</name>
<proteinExistence type="inferred from homology"/>
<dbReference type="InterPro" id="IPR019826">
    <property type="entry name" value="Carboxylesterase_B_AS"/>
</dbReference>
<dbReference type="OrthoDB" id="408631at2759"/>
<keyword evidence="5" id="KW-0812">Transmembrane</keyword>
<evidence type="ECO:0000256" key="2">
    <source>
        <dbReference type="ARBA" id="ARBA00022801"/>
    </source>
</evidence>
<dbReference type="Pfam" id="PF00135">
    <property type="entry name" value="COesterase"/>
    <property type="match status" value="1"/>
</dbReference>
<dbReference type="AlphaFoldDB" id="A0A6G1FSE1"/>
<evidence type="ECO:0000256" key="1">
    <source>
        <dbReference type="ARBA" id="ARBA00005964"/>
    </source>
</evidence>
<dbReference type="InterPro" id="IPR029058">
    <property type="entry name" value="AB_hydrolase_fold"/>
</dbReference>
<dbReference type="EC" id="3.1.1.-" evidence="3"/>
<evidence type="ECO:0000313" key="9">
    <source>
        <dbReference type="RefSeq" id="XP_033530259.1"/>
    </source>
</evidence>
<evidence type="ECO:0000256" key="5">
    <source>
        <dbReference type="SAM" id="Phobius"/>
    </source>
</evidence>
<keyword evidence="5" id="KW-0472">Membrane</keyword>
<dbReference type="PANTHER" id="PTHR43918:SF4">
    <property type="entry name" value="CARBOXYLIC ESTER HYDROLASE"/>
    <property type="match status" value="1"/>
</dbReference>
<sequence>MFRRKRWQLNDSASPAESKPPSQPWDVPGTVKLPIFFLRLRFLVCLVVLALVFTVILVVLAVTNVFDGTEEQIPTVTVRNGTVEGVYLKGYDQDQYLGVPYAAAPVDDLRFRNPQPLAEGWGPESFKAREHQKACIGYTQGSLDQSEDCLYLNIVRTRTCQGGCPVVVWIHGGAYTSGSPTDPQYDMSFIAHQADRIGKPMIAVSIAYRLSVWGFLFSNQTIESGDTNMGLRDQRLALRWVQENIAAFGGDPSKITLMGESAGASSVGYHLTAYGGQDEKLFRAAIMQSGSPIFYGSINDIETQQILYDDLANQTGCGLALDSLRCLREQPFERIDGVVRNNATLWLSWNPAIDGDFIQNHTSTQLSEGAFVRVPILTGVNADEGTGFTPYGIYDDADFFYALTNKTYVQGVSEALATELGRIYADDLSQNIPATAGTYRPPYPQGNQWRRAATYFGDATFHANKRLTCQAWASHEVPAYCYLFDALPNASTEDIMGVAHFVEVPYVFYNLQGKGHEGGPRPFDHSGARYLELARLMCHSWVSFIDTMDPNGFRQDGGEFSDLEAWPRYGTDGRNFVFTAERPCRAELDDYRADGIALINEDPANTYNR</sequence>
<protein>
    <recommendedName>
        <fullName evidence="3">Carboxylic ester hydrolase</fullName>
        <ecNumber evidence="3">3.1.1.-</ecNumber>
    </recommendedName>
</protein>
<dbReference type="Gene3D" id="3.40.50.1820">
    <property type="entry name" value="alpha/beta hydrolase"/>
    <property type="match status" value="1"/>
</dbReference>
<reference evidence="9" key="2">
    <citation type="submission" date="2020-04" db="EMBL/GenBank/DDBJ databases">
        <authorList>
            <consortium name="NCBI Genome Project"/>
        </authorList>
    </citation>
    <scope>NUCLEOTIDE SEQUENCE</scope>
    <source>
        <strain evidence="9">CBS 781.70</strain>
    </source>
</reference>